<evidence type="ECO:0000256" key="2">
    <source>
        <dbReference type="ARBA" id="ARBA00019766"/>
    </source>
</evidence>
<dbReference type="KEGG" id="aten:116287274"/>
<dbReference type="NCBIfam" id="TIGR00231">
    <property type="entry name" value="small_GTP"/>
    <property type="match status" value="1"/>
</dbReference>
<evidence type="ECO:0000256" key="5">
    <source>
        <dbReference type="ARBA" id="ARBA00037377"/>
    </source>
</evidence>
<dbReference type="GeneID" id="116287274"/>
<dbReference type="InterPro" id="IPR027417">
    <property type="entry name" value="P-loop_NTPase"/>
</dbReference>
<feature type="binding site" evidence="8">
    <location>
        <position position="78"/>
    </location>
    <ligand>
        <name>GTP</name>
        <dbReference type="ChEBI" id="CHEBI:37565"/>
    </ligand>
</feature>
<evidence type="ECO:0000256" key="8">
    <source>
        <dbReference type="PIRSR" id="PIRSR606689-1"/>
    </source>
</evidence>
<keyword evidence="9" id="KW-0460">Magnesium</keyword>
<dbReference type="PANTHER" id="PTHR45909">
    <property type="entry name" value="ADP-RIBOSYLATION FACTOR-RELATED PROTEIN 1"/>
    <property type="match status" value="1"/>
</dbReference>
<dbReference type="PRINTS" id="PR00449">
    <property type="entry name" value="RASTRNSFRMNG"/>
</dbReference>
<comment type="function">
    <text evidence="5">Trans-Golgi-associated GTPase that regulates protein sorting. Controls the targeting of ARL1 and its effector to the trans-Golgi. Required for the lipidation of chylomicrons in the intestine and required for VLDL lipidation in the liver.</text>
</comment>
<dbReference type="SMART" id="SM00175">
    <property type="entry name" value="RAB"/>
    <property type="match status" value="1"/>
</dbReference>
<dbReference type="SMART" id="SM00177">
    <property type="entry name" value="ARF"/>
    <property type="match status" value="1"/>
</dbReference>
<dbReference type="GO" id="GO:0034067">
    <property type="term" value="P:protein localization to Golgi apparatus"/>
    <property type="evidence" value="ECO:0007669"/>
    <property type="project" value="TreeGrafter"/>
</dbReference>
<keyword evidence="4 8" id="KW-0342">GTP-binding</keyword>
<dbReference type="InterPro" id="IPR006689">
    <property type="entry name" value="Small_GTPase_ARF/SAR"/>
</dbReference>
<dbReference type="Pfam" id="PF00025">
    <property type="entry name" value="Arf"/>
    <property type="match status" value="1"/>
</dbReference>
<dbReference type="Gene3D" id="3.40.50.300">
    <property type="entry name" value="P-loop containing nucleotide triphosphate hydrolases"/>
    <property type="match status" value="1"/>
</dbReference>
<dbReference type="RefSeq" id="XP_031549799.1">
    <property type="nucleotide sequence ID" value="XM_031693939.1"/>
</dbReference>
<feature type="binding site" evidence="8">
    <location>
        <begin position="24"/>
        <end position="31"/>
    </location>
    <ligand>
        <name>GTP</name>
        <dbReference type="ChEBI" id="CHEBI:37565"/>
    </ligand>
</feature>
<evidence type="ECO:0000256" key="3">
    <source>
        <dbReference type="ARBA" id="ARBA00022741"/>
    </source>
</evidence>
<dbReference type="GO" id="GO:0005525">
    <property type="term" value="F:GTP binding"/>
    <property type="evidence" value="ECO:0007669"/>
    <property type="project" value="UniProtKB-KW"/>
</dbReference>
<evidence type="ECO:0000313" key="13">
    <source>
        <dbReference type="RefSeq" id="XP_031549801.1"/>
    </source>
</evidence>
<dbReference type="RefSeq" id="XP_031549801.1">
    <property type="nucleotide sequence ID" value="XM_031693941.1"/>
</dbReference>
<comment type="similarity">
    <text evidence="1">Belongs to the small GTPase superfamily. Arf family.</text>
</comment>
<keyword evidence="10" id="KW-1185">Reference proteome</keyword>
<dbReference type="GO" id="GO:0005794">
    <property type="term" value="C:Golgi apparatus"/>
    <property type="evidence" value="ECO:0007669"/>
    <property type="project" value="TreeGrafter"/>
</dbReference>
<dbReference type="FunFam" id="3.40.50.300:FF:001166">
    <property type="entry name" value="ADP-ribosylation factor D"/>
    <property type="match status" value="1"/>
</dbReference>
<organism evidence="10 13">
    <name type="scientific">Actinia tenebrosa</name>
    <name type="common">Australian red waratah sea anemone</name>
    <dbReference type="NCBI Taxonomy" id="6105"/>
    <lineage>
        <taxon>Eukaryota</taxon>
        <taxon>Metazoa</taxon>
        <taxon>Cnidaria</taxon>
        <taxon>Anthozoa</taxon>
        <taxon>Hexacorallia</taxon>
        <taxon>Actiniaria</taxon>
        <taxon>Actiniidae</taxon>
        <taxon>Actinia</taxon>
    </lineage>
</organism>
<evidence type="ECO:0000313" key="11">
    <source>
        <dbReference type="RefSeq" id="XP_031549799.1"/>
    </source>
</evidence>
<dbReference type="SUPFAM" id="SSF52540">
    <property type="entry name" value="P-loop containing nucleoside triphosphate hydrolases"/>
    <property type="match status" value="1"/>
</dbReference>
<dbReference type="GO" id="GO:0046872">
    <property type="term" value="F:metal ion binding"/>
    <property type="evidence" value="ECO:0007669"/>
    <property type="project" value="UniProtKB-KW"/>
</dbReference>
<keyword evidence="9" id="KW-0479">Metal-binding</keyword>
<dbReference type="OrthoDB" id="414781at2759"/>
<dbReference type="GO" id="GO:0043001">
    <property type="term" value="P:Golgi to plasma membrane protein transport"/>
    <property type="evidence" value="ECO:0007669"/>
    <property type="project" value="TreeGrafter"/>
</dbReference>
<dbReference type="InterPro" id="IPR024156">
    <property type="entry name" value="Small_GTPase_ARF"/>
</dbReference>
<feature type="binding site" evidence="9">
    <location>
        <position position="56"/>
    </location>
    <ligand>
        <name>Mg(2+)</name>
        <dbReference type="ChEBI" id="CHEBI:18420"/>
    </ligand>
</feature>
<feature type="binding site" evidence="9">
    <location>
        <position position="31"/>
    </location>
    <ligand>
        <name>Mg(2+)</name>
        <dbReference type="ChEBI" id="CHEBI:18420"/>
    </ligand>
</feature>
<dbReference type="CDD" id="cd04160">
    <property type="entry name" value="Arfrp1"/>
    <property type="match status" value="1"/>
</dbReference>
<dbReference type="InterPro" id="IPR005225">
    <property type="entry name" value="Small_GTP-bd"/>
</dbReference>
<dbReference type="PROSITE" id="PS51417">
    <property type="entry name" value="ARF"/>
    <property type="match status" value="1"/>
</dbReference>
<reference evidence="11 12" key="1">
    <citation type="submission" date="2025-04" db="UniProtKB">
        <authorList>
            <consortium name="RefSeq"/>
        </authorList>
    </citation>
    <scope>IDENTIFICATION</scope>
    <source>
        <tissue evidence="11 12">Tentacle</tissue>
    </source>
</reference>
<evidence type="ECO:0000313" key="12">
    <source>
        <dbReference type="RefSeq" id="XP_031549800.1"/>
    </source>
</evidence>
<evidence type="ECO:0000256" key="4">
    <source>
        <dbReference type="ARBA" id="ARBA00023134"/>
    </source>
</evidence>
<dbReference type="RefSeq" id="XP_031549800.1">
    <property type="nucleotide sequence ID" value="XM_031693940.1"/>
</dbReference>
<name>A0A6P8H2Y4_ACTTE</name>
<protein>
    <recommendedName>
        <fullName evidence="2">ADP-ribosylation factor-like protein 6</fullName>
    </recommendedName>
    <alternativeName>
        <fullName evidence="7">ADP-ribosylation factor-related protein 1</fullName>
    </alternativeName>
</protein>
<dbReference type="RefSeq" id="XP_031549802.1">
    <property type="nucleotide sequence ID" value="XM_031693942.1"/>
</dbReference>
<keyword evidence="3 8" id="KW-0547">Nucleotide-binding</keyword>
<dbReference type="PANTHER" id="PTHR45909:SF1">
    <property type="entry name" value="ADP-RIBOSYLATION FACTOR-RELATED PROTEIN 1"/>
    <property type="match status" value="1"/>
</dbReference>
<dbReference type="SMART" id="SM00178">
    <property type="entry name" value="SAR"/>
    <property type="match status" value="1"/>
</dbReference>
<evidence type="ECO:0000313" key="10">
    <source>
        <dbReference type="Proteomes" id="UP000515163"/>
    </source>
</evidence>
<accession>A0A6P8H2Y4</accession>
<dbReference type="AlphaFoldDB" id="A0A6P8H2Y4"/>
<dbReference type="GO" id="GO:0003924">
    <property type="term" value="F:GTPase activity"/>
    <property type="evidence" value="ECO:0007669"/>
    <property type="project" value="InterPro"/>
</dbReference>
<evidence type="ECO:0000256" key="6">
    <source>
        <dbReference type="ARBA" id="ARBA00038765"/>
    </source>
</evidence>
<proteinExistence type="inferred from homology"/>
<feature type="binding site" evidence="8">
    <location>
        <begin position="134"/>
        <end position="137"/>
    </location>
    <ligand>
        <name>GTP</name>
        <dbReference type="ChEBI" id="CHEBI:37565"/>
    </ligand>
</feature>
<evidence type="ECO:0000256" key="1">
    <source>
        <dbReference type="ARBA" id="ARBA00010290"/>
    </source>
</evidence>
<evidence type="ECO:0000256" key="7">
    <source>
        <dbReference type="ARBA" id="ARBA00039478"/>
    </source>
</evidence>
<gene>
    <name evidence="11 12 13 14" type="primary">LOC116287274</name>
</gene>
<comment type="subunit">
    <text evidence="6">Interacts with SYS1.</text>
</comment>
<dbReference type="GO" id="GO:0006886">
    <property type="term" value="P:intracellular protein transport"/>
    <property type="evidence" value="ECO:0007669"/>
    <property type="project" value="TreeGrafter"/>
</dbReference>
<dbReference type="Proteomes" id="UP000515163">
    <property type="component" value="Unplaced"/>
</dbReference>
<evidence type="ECO:0000256" key="9">
    <source>
        <dbReference type="PIRSR" id="PIRSR606689-2"/>
    </source>
</evidence>
<evidence type="ECO:0000313" key="14">
    <source>
        <dbReference type="RefSeq" id="XP_031549802.1"/>
    </source>
</evidence>
<sequence length="201" mass="22752">MFTLFSGLWKYLFRKDEYFILILGLDNAGKTTFLEQIKRTFSSSYSGIPFEKISPTVGMNVGKIAVNGIKLIFWDLGGQLELRSLWNKYFEECHGVIFVIDSSDEKRLEESHNAFDEALKHEFLKGVPLLVLANKQDVPGSLSVDKIQSVFHPECAILDGRQCFIQPTSALQGDGIEPGILWIADQVKQNLDRPPRQKDIS</sequence>